<keyword evidence="2 5" id="KW-0812">Transmembrane</keyword>
<name>A0A4R5DM04_9BACT</name>
<comment type="caution">
    <text evidence="6">The sequence shown here is derived from an EMBL/GenBank/DDBJ whole genome shotgun (WGS) entry which is preliminary data.</text>
</comment>
<accession>A0A4R5DM04</accession>
<dbReference type="Pfam" id="PF05105">
    <property type="entry name" value="Phage_holin_4_1"/>
    <property type="match status" value="1"/>
</dbReference>
<evidence type="ECO:0000256" key="2">
    <source>
        <dbReference type="ARBA" id="ARBA00022692"/>
    </source>
</evidence>
<dbReference type="Proteomes" id="UP000294850">
    <property type="component" value="Unassembled WGS sequence"/>
</dbReference>
<evidence type="ECO:0000256" key="5">
    <source>
        <dbReference type="SAM" id="Phobius"/>
    </source>
</evidence>
<dbReference type="InterPro" id="IPR006480">
    <property type="entry name" value="Phage_holin_4_1"/>
</dbReference>
<dbReference type="AlphaFoldDB" id="A0A4R5DM04"/>
<dbReference type="OrthoDB" id="885086at2"/>
<feature type="transmembrane region" description="Helical" evidence="5">
    <location>
        <begin position="46"/>
        <end position="66"/>
    </location>
</feature>
<protein>
    <recommendedName>
        <fullName evidence="8">Holin</fullName>
    </recommendedName>
</protein>
<sequence>MKFKAMINTLYEYLSSMFTKGSTVFAVWFAIFAELFSKYIFDDWKFVGFLFVLVMLDTFFGTWKAIKYGGWRSLSFTQAERFIVKVFLYFGVLVLSHVLTSFTIHDKPNFLFTWIDVVLYGYMVAKESLSAARNINAIDPAYVPPFIIKRLNKFMGSGNPADLTKDDPE</sequence>
<evidence type="ECO:0000256" key="3">
    <source>
        <dbReference type="ARBA" id="ARBA00022989"/>
    </source>
</evidence>
<organism evidence="6 7">
    <name type="scientific">Dyadobacter psychrotolerans</name>
    <dbReference type="NCBI Taxonomy" id="2541721"/>
    <lineage>
        <taxon>Bacteria</taxon>
        <taxon>Pseudomonadati</taxon>
        <taxon>Bacteroidota</taxon>
        <taxon>Cytophagia</taxon>
        <taxon>Cytophagales</taxon>
        <taxon>Spirosomataceae</taxon>
        <taxon>Dyadobacter</taxon>
    </lineage>
</organism>
<keyword evidence="4 5" id="KW-0472">Membrane</keyword>
<evidence type="ECO:0000256" key="4">
    <source>
        <dbReference type="ARBA" id="ARBA00023136"/>
    </source>
</evidence>
<dbReference type="EMBL" id="SMFL01000004">
    <property type="protein sequence ID" value="TDE15296.1"/>
    <property type="molecule type" value="Genomic_DNA"/>
</dbReference>
<feature type="transmembrane region" description="Helical" evidence="5">
    <location>
        <begin position="21"/>
        <end position="40"/>
    </location>
</feature>
<proteinExistence type="predicted"/>
<evidence type="ECO:0000313" key="7">
    <source>
        <dbReference type="Proteomes" id="UP000294850"/>
    </source>
</evidence>
<dbReference type="RefSeq" id="WP_131958559.1">
    <property type="nucleotide sequence ID" value="NZ_SMFL01000004.1"/>
</dbReference>
<keyword evidence="7" id="KW-1185">Reference proteome</keyword>
<evidence type="ECO:0000313" key="6">
    <source>
        <dbReference type="EMBL" id="TDE15296.1"/>
    </source>
</evidence>
<feature type="transmembrane region" description="Helical" evidence="5">
    <location>
        <begin position="86"/>
        <end position="104"/>
    </location>
</feature>
<comment type="subcellular location">
    <subcellularLocation>
        <location evidence="1">Membrane</location>
        <topology evidence="1">Multi-pass membrane protein</topology>
    </subcellularLocation>
</comment>
<gene>
    <name evidence="6" type="ORF">E0F88_12290</name>
</gene>
<dbReference type="GO" id="GO:0016020">
    <property type="term" value="C:membrane"/>
    <property type="evidence" value="ECO:0007669"/>
    <property type="project" value="UniProtKB-SubCell"/>
</dbReference>
<evidence type="ECO:0008006" key="8">
    <source>
        <dbReference type="Google" id="ProtNLM"/>
    </source>
</evidence>
<keyword evidence="3 5" id="KW-1133">Transmembrane helix</keyword>
<reference evidence="6 7" key="1">
    <citation type="submission" date="2019-03" db="EMBL/GenBank/DDBJ databases">
        <title>Dyadobacter AR-3-6 sp. nov., isolated from arctic soil.</title>
        <authorList>
            <person name="Chaudhary D.K."/>
        </authorList>
    </citation>
    <scope>NUCLEOTIDE SEQUENCE [LARGE SCALE GENOMIC DNA]</scope>
    <source>
        <strain evidence="6 7">AR-3-6</strain>
    </source>
</reference>
<evidence type="ECO:0000256" key="1">
    <source>
        <dbReference type="ARBA" id="ARBA00004141"/>
    </source>
</evidence>